<dbReference type="Pfam" id="PF00392">
    <property type="entry name" value="GntR"/>
    <property type="match status" value="1"/>
</dbReference>
<dbReference type="Proteomes" id="UP001597212">
    <property type="component" value="Unassembled WGS sequence"/>
</dbReference>
<dbReference type="PROSITE" id="PS50949">
    <property type="entry name" value="HTH_GNTR"/>
    <property type="match status" value="1"/>
</dbReference>
<reference evidence="6" key="1">
    <citation type="journal article" date="2019" name="Int. J. Syst. Evol. Microbiol.">
        <title>The Global Catalogue of Microorganisms (GCM) 10K type strain sequencing project: providing services to taxonomists for standard genome sequencing and annotation.</title>
        <authorList>
            <consortium name="The Broad Institute Genomics Platform"/>
            <consortium name="The Broad Institute Genome Sequencing Center for Infectious Disease"/>
            <person name="Wu L."/>
            <person name="Ma J."/>
        </authorList>
    </citation>
    <scope>NUCLEOTIDE SEQUENCE [LARGE SCALE GENOMIC DNA]</scope>
    <source>
        <strain evidence="6">CCM 8912</strain>
    </source>
</reference>
<dbReference type="EMBL" id="JBHTOK010000066">
    <property type="protein sequence ID" value="MFD1441325.1"/>
    <property type="molecule type" value="Genomic_DNA"/>
</dbReference>
<dbReference type="PANTHER" id="PTHR38445:SF9">
    <property type="entry name" value="HTH-TYPE TRANSCRIPTIONAL REPRESSOR YTRA"/>
    <property type="match status" value="1"/>
</dbReference>
<keyword evidence="6" id="KW-1185">Reference proteome</keyword>
<sequence length="122" mass="13369">MDDPRYKTLAYYERLVLQIKREVVQGVRVPGDKLPSVRDMAKAVQLNPNTVAKAYKQLEAQGVIEVQPGRGTFIGAQTAATAEEKQRVRPAFEAAVVSAKAAGVTLNELQAWLNAQFEEGQA</sequence>
<dbReference type="InterPro" id="IPR000524">
    <property type="entry name" value="Tscrpt_reg_HTH_GntR"/>
</dbReference>
<evidence type="ECO:0000256" key="3">
    <source>
        <dbReference type="ARBA" id="ARBA00023163"/>
    </source>
</evidence>
<gene>
    <name evidence="5" type="ORF">ACFQ5K_08065</name>
</gene>
<feature type="domain" description="HTH gntR-type" evidence="4">
    <location>
        <begin position="9"/>
        <end position="77"/>
    </location>
</feature>
<dbReference type="InterPro" id="IPR036390">
    <property type="entry name" value="WH_DNA-bd_sf"/>
</dbReference>
<accession>A0ABW4CXI8</accession>
<evidence type="ECO:0000256" key="1">
    <source>
        <dbReference type="ARBA" id="ARBA00023015"/>
    </source>
</evidence>
<organism evidence="5 6">
    <name type="scientific">Lacticaseibacillus hegangensis</name>
    <dbReference type="NCBI Taxonomy" id="2486010"/>
    <lineage>
        <taxon>Bacteria</taxon>
        <taxon>Bacillati</taxon>
        <taxon>Bacillota</taxon>
        <taxon>Bacilli</taxon>
        <taxon>Lactobacillales</taxon>
        <taxon>Lactobacillaceae</taxon>
        <taxon>Lacticaseibacillus</taxon>
    </lineage>
</organism>
<keyword evidence="1" id="KW-0805">Transcription regulation</keyword>
<keyword evidence="2" id="KW-0238">DNA-binding</keyword>
<dbReference type="RefSeq" id="WP_125757135.1">
    <property type="nucleotide sequence ID" value="NZ_JBHTOK010000066.1"/>
</dbReference>
<dbReference type="SUPFAM" id="SSF46785">
    <property type="entry name" value="Winged helix' DNA-binding domain"/>
    <property type="match status" value="1"/>
</dbReference>
<keyword evidence="3" id="KW-0804">Transcription</keyword>
<evidence type="ECO:0000313" key="5">
    <source>
        <dbReference type="EMBL" id="MFD1441325.1"/>
    </source>
</evidence>
<evidence type="ECO:0000259" key="4">
    <source>
        <dbReference type="PROSITE" id="PS50949"/>
    </source>
</evidence>
<dbReference type="CDD" id="cd07377">
    <property type="entry name" value="WHTH_GntR"/>
    <property type="match status" value="1"/>
</dbReference>
<dbReference type="Gene3D" id="1.10.10.10">
    <property type="entry name" value="Winged helix-like DNA-binding domain superfamily/Winged helix DNA-binding domain"/>
    <property type="match status" value="1"/>
</dbReference>
<comment type="caution">
    <text evidence="5">The sequence shown here is derived from an EMBL/GenBank/DDBJ whole genome shotgun (WGS) entry which is preliminary data.</text>
</comment>
<evidence type="ECO:0000256" key="2">
    <source>
        <dbReference type="ARBA" id="ARBA00023125"/>
    </source>
</evidence>
<protein>
    <submittedName>
        <fullName evidence="5">GntR family transcriptional regulator</fullName>
    </submittedName>
</protein>
<name>A0ABW4CXI8_9LACO</name>
<dbReference type="SMART" id="SM00345">
    <property type="entry name" value="HTH_GNTR"/>
    <property type="match status" value="1"/>
</dbReference>
<dbReference type="PANTHER" id="PTHR38445">
    <property type="entry name" value="HTH-TYPE TRANSCRIPTIONAL REPRESSOR YTRA"/>
    <property type="match status" value="1"/>
</dbReference>
<evidence type="ECO:0000313" key="6">
    <source>
        <dbReference type="Proteomes" id="UP001597212"/>
    </source>
</evidence>
<proteinExistence type="predicted"/>
<dbReference type="InterPro" id="IPR036388">
    <property type="entry name" value="WH-like_DNA-bd_sf"/>
</dbReference>